<evidence type="ECO:0000256" key="2">
    <source>
        <dbReference type="ARBA" id="ARBA00023315"/>
    </source>
</evidence>
<keyword evidence="1 4" id="KW-0808">Transferase</keyword>
<dbReference type="InterPro" id="IPR000182">
    <property type="entry name" value="GNAT_dom"/>
</dbReference>
<dbReference type="EMBL" id="CP091511">
    <property type="protein sequence ID" value="UOO89046.1"/>
    <property type="molecule type" value="Genomic_DNA"/>
</dbReference>
<evidence type="ECO:0000256" key="1">
    <source>
        <dbReference type="ARBA" id="ARBA00022679"/>
    </source>
</evidence>
<protein>
    <submittedName>
        <fullName evidence="4">GNAT family N-acetyltransferase</fullName>
        <ecNumber evidence="4">2.3.1.-</ecNumber>
    </submittedName>
</protein>
<dbReference type="Gene3D" id="3.40.630.30">
    <property type="match status" value="1"/>
</dbReference>
<dbReference type="SUPFAM" id="SSF55729">
    <property type="entry name" value="Acyl-CoA N-acyltransferases (Nat)"/>
    <property type="match status" value="1"/>
</dbReference>
<dbReference type="Pfam" id="PF13673">
    <property type="entry name" value="Acetyltransf_10"/>
    <property type="match status" value="1"/>
</dbReference>
<dbReference type="PANTHER" id="PTHR43800:SF1">
    <property type="entry name" value="PEPTIDYL-LYSINE N-ACETYLTRANSFERASE YJAB"/>
    <property type="match status" value="1"/>
</dbReference>
<feature type="domain" description="N-acetyltransferase" evidence="3">
    <location>
        <begin position="9"/>
        <end position="148"/>
    </location>
</feature>
<name>A0ABY4E119_9NEIS</name>
<evidence type="ECO:0000259" key="3">
    <source>
        <dbReference type="PROSITE" id="PS51186"/>
    </source>
</evidence>
<keyword evidence="2 4" id="KW-0012">Acyltransferase</keyword>
<dbReference type="EC" id="2.3.1.-" evidence="4"/>
<evidence type="ECO:0000313" key="4">
    <source>
        <dbReference type="EMBL" id="UOO89046.1"/>
    </source>
</evidence>
<dbReference type="PANTHER" id="PTHR43800">
    <property type="entry name" value="PEPTIDYL-LYSINE N-ACETYLTRANSFERASE YJAB"/>
    <property type="match status" value="1"/>
</dbReference>
<dbReference type="RefSeq" id="WP_058358062.1">
    <property type="nucleotide sequence ID" value="NZ_CABKVG010000010.1"/>
</dbReference>
<dbReference type="CDD" id="cd04301">
    <property type="entry name" value="NAT_SF"/>
    <property type="match status" value="1"/>
</dbReference>
<gene>
    <name evidence="4" type="ORF">LVJ82_16610</name>
</gene>
<dbReference type="Proteomes" id="UP000832011">
    <property type="component" value="Chromosome"/>
</dbReference>
<proteinExistence type="predicted"/>
<reference evidence="4 5" key="1">
    <citation type="journal article" date="2022" name="Res Sq">
        <title>Evolution of multicellular longitudinally dividing oral cavity symbionts (Neisseriaceae).</title>
        <authorList>
            <person name="Nyongesa S."/>
            <person name="Weber P."/>
            <person name="Bernet E."/>
            <person name="Pullido F."/>
            <person name="Nieckarz M."/>
            <person name="Delaby M."/>
            <person name="Nieves C."/>
            <person name="Viehboeck T."/>
            <person name="Krause N."/>
            <person name="Rivera-Millot A."/>
            <person name="Nakamura A."/>
            <person name="Vischer N."/>
            <person name="VanNieuwenhze M."/>
            <person name="Brun Y."/>
            <person name="Cava F."/>
            <person name="Bulgheresi S."/>
            <person name="Veyrier F."/>
        </authorList>
    </citation>
    <scope>NUCLEOTIDE SEQUENCE [LARGE SCALE GENOMIC DNA]</scope>
    <source>
        <strain evidence="4 5">SN4</strain>
    </source>
</reference>
<evidence type="ECO:0000313" key="5">
    <source>
        <dbReference type="Proteomes" id="UP000832011"/>
    </source>
</evidence>
<dbReference type="InterPro" id="IPR016181">
    <property type="entry name" value="Acyl_CoA_acyltransferase"/>
</dbReference>
<accession>A0ABY4E119</accession>
<keyword evidence="5" id="KW-1185">Reference proteome</keyword>
<sequence length="150" mass="16757">MSIHTVQAQHYPELITVWEASVRASHDFLSETHIAHLRDLILNHYFAQVTLRAWQDEAGRCLGFVGVAAGNIEMLFVHPHAQGLGIGKALVSHALTHLGADKVDVNEQNPQATAFYQHMGFVICGRSDTDGQGWPFPLLHMQWLQPADRK</sequence>
<dbReference type="PROSITE" id="PS51186">
    <property type="entry name" value="GNAT"/>
    <property type="match status" value="1"/>
</dbReference>
<dbReference type="GO" id="GO:0016746">
    <property type="term" value="F:acyltransferase activity"/>
    <property type="evidence" value="ECO:0007669"/>
    <property type="project" value="UniProtKB-KW"/>
</dbReference>
<organism evidence="4 5">
    <name type="scientific">Vitreoscilla massiliensis</name>
    <dbReference type="NCBI Taxonomy" id="1689272"/>
    <lineage>
        <taxon>Bacteria</taxon>
        <taxon>Pseudomonadati</taxon>
        <taxon>Pseudomonadota</taxon>
        <taxon>Betaproteobacteria</taxon>
        <taxon>Neisseriales</taxon>
        <taxon>Neisseriaceae</taxon>
        <taxon>Vitreoscilla</taxon>
    </lineage>
</organism>